<evidence type="ECO:0000313" key="2">
    <source>
        <dbReference type="Proteomes" id="UP000031368"/>
    </source>
</evidence>
<dbReference type="KEGG" id="rga:RGR602_PC01359"/>
<sequence length="55" mass="6534">MPSNRSLQTWSQVLDEEKHLVKELSGYDRYRREAKHRLVPGIWSFANECGCTRVR</sequence>
<name>A0A0B4XE74_9HYPH</name>
<geneLocation type="plasmid" evidence="1 2">
    <name>pRgalR602c</name>
</geneLocation>
<evidence type="ECO:0000313" key="1">
    <source>
        <dbReference type="EMBL" id="AJD45386.1"/>
    </source>
</evidence>
<keyword evidence="1" id="KW-0614">Plasmid</keyword>
<reference evidence="1 2" key="1">
    <citation type="submission" date="2013-11" db="EMBL/GenBank/DDBJ databases">
        <title>Complete genome sequence of Rhizobium gallicum bv. gallicum R602.</title>
        <authorList>
            <person name="Bustos P."/>
            <person name="Santamaria R.I."/>
            <person name="Lozano L."/>
            <person name="Acosta J.L."/>
            <person name="Ormeno-Orrillo E."/>
            <person name="Rogel M.A."/>
            <person name="Romero D."/>
            <person name="Cevallos M.A."/>
            <person name="Martinez-Romero E."/>
            <person name="Gonzalez V."/>
        </authorList>
    </citation>
    <scope>NUCLEOTIDE SEQUENCE [LARGE SCALE GENOMIC DNA]</scope>
    <source>
        <strain evidence="1 2">R602</strain>
        <plasmid evidence="1 2">pRgalR602c</plasmid>
    </source>
</reference>
<dbReference type="HOGENOM" id="CLU_3029242_0_0_5"/>
<protein>
    <submittedName>
        <fullName evidence="1">Uncharacterized protein</fullName>
    </submittedName>
</protein>
<organism evidence="1 2">
    <name type="scientific">Rhizobium gallicum bv. gallicum R602sp</name>
    <dbReference type="NCBI Taxonomy" id="1041138"/>
    <lineage>
        <taxon>Bacteria</taxon>
        <taxon>Pseudomonadati</taxon>
        <taxon>Pseudomonadota</taxon>
        <taxon>Alphaproteobacteria</taxon>
        <taxon>Hyphomicrobiales</taxon>
        <taxon>Rhizobiaceae</taxon>
        <taxon>Rhizobium/Agrobacterium group</taxon>
        <taxon>Rhizobium</taxon>
    </lineage>
</organism>
<dbReference type="Proteomes" id="UP000031368">
    <property type="component" value="Plasmid pRgalR602c"/>
</dbReference>
<proteinExistence type="predicted"/>
<dbReference type="AlphaFoldDB" id="A0A0B4XE74"/>
<dbReference type="EMBL" id="CP006880">
    <property type="protein sequence ID" value="AJD45386.1"/>
    <property type="molecule type" value="Genomic_DNA"/>
</dbReference>
<keyword evidence="2" id="KW-1185">Reference proteome</keyword>
<gene>
    <name evidence="1" type="ORF">RGR602_PC01359</name>
</gene>
<accession>A0A0B4XE74</accession>